<dbReference type="EMBL" id="QLMA01000002">
    <property type="protein sequence ID" value="RAJ85715.1"/>
    <property type="molecule type" value="Genomic_DNA"/>
</dbReference>
<reference evidence="1 2" key="1">
    <citation type="submission" date="2018-06" db="EMBL/GenBank/DDBJ databases">
        <title>Genomic Encyclopedia of Archaeal and Bacterial Type Strains, Phase II (KMG-II): from individual species to whole genera.</title>
        <authorList>
            <person name="Goeker M."/>
        </authorList>
    </citation>
    <scope>NUCLEOTIDE SEQUENCE [LARGE SCALE GENOMIC DNA]</scope>
    <source>
        <strain evidence="1 2">DSM 29821</strain>
    </source>
</reference>
<comment type="caution">
    <text evidence="1">The sequence shown here is derived from an EMBL/GenBank/DDBJ whole genome shotgun (WGS) entry which is preliminary data.</text>
</comment>
<dbReference type="Proteomes" id="UP000249819">
    <property type="component" value="Unassembled WGS sequence"/>
</dbReference>
<protein>
    <submittedName>
        <fullName evidence="1">Uncharacterized protein</fullName>
    </submittedName>
</protein>
<dbReference type="AlphaFoldDB" id="A0A327W5M9"/>
<evidence type="ECO:0000313" key="2">
    <source>
        <dbReference type="Proteomes" id="UP000249819"/>
    </source>
</evidence>
<sequence length="55" mass="6156">MRGYIIPEMNGIHNGQKAIFTNTAPEYTTTVPVIFPHTGNISNTVVFCDILYLKN</sequence>
<gene>
    <name evidence="1" type="ORF">CLV59_102420</name>
</gene>
<evidence type="ECO:0000313" key="1">
    <source>
        <dbReference type="EMBL" id="RAJ85715.1"/>
    </source>
</evidence>
<name>A0A327W5M9_9BACT</name>
<keyword evidence="2" id="KW-1185">Reference proteome</keyword>
<accession>A0A327W5M9</accession>
<proteinExistence type="predicted"/>
<organism evidence="1 2">
    <name type="scientific">Chitinophaga dinghuensis</name>
    <dbReference type="NCBI Taxonomy" id="1539050"/>
    <lineage>
        <taxon>Bacteria</taxon>
        <taxon>Pseudomonadati</taxon>
        <taxon>Bacteroidota</taxon>
        <taxon>Chitinophagia</taxon>
        <taxon>Chitinophagales</taxon>
        <taxon>Chitinophagaceae</taxon>
        <taxon>Chitinophaga</taxon>
    </lineage>
</organism>